<dbReference type="RefSeq" id="WP_179271009.1">
    <property type="nucleotide sequence ID" value="NZ_MQWB01000001.1"/>
</dbReference>
<organism evidence="4 5">
    <name type="scientific">Rubricoccus marinus</name>
    <dbReference type="NCBI Taxonomy" id="716817"/>
    <lineage>
        <taxon>Bacteria</taxon>
        <taxon>Pseudomonadati</taxon>
        <taxon>Rhodothermota</taxon>
        <taxon>Rhodothermia</taxon>
        <taxon>Rhodothermales</taxon>
        <taxon>Rubricoccaceae</taxon>
        <taxon>Rubricoccus</taxon>
    </lineage>
</organism>
<dbReference type="PANTHER" id="PTHR22901">
    <property type="entry name" value="SIALATE O-ACETYLESTERASE"/>
    <property type="match status" value="1"/>
</dbReference>
<feature type="domain" description="Secretion system C-terminal sorting" evidence="3">
    <location>
        <begin position="1281"/>
        <end position="1354"/>
    </location>
</feature>
<sequence>MTISSAGTIRTLSNVYVGDVWFAAGQSNMEWRVIESDGGAAEAQRANDPMLRQFYVPKSFSPTPSDQLASGSGWTGATNPTDTGNFSAVAYYAAKDLRAELNVPIGIIYAAFGGGQIEEWMSLGMIAGRGVPTRREHAGAWNKMVHPLLPLPIKGVAWYQGESNSLRGMTPNYYGDLLISMVEGWRADFGQENMPFAWVQLPNIGEPFTSVTNARPPGDTPLATIRAQQDRALVLPHTGQVVTYDTGYPDADGRVNIHPTNKRPVGERLALVLRNIAYGESLQASGPRAISAQLGGGGAVVVSFKEVGAGLVVADGVLNGFTLAGPDGRYEWADAVIAGDRVVVSSSLVLDPRTVRYAWQTNPGNPGEPGTADLRNRDGLPAAPFEVDAATETDRRLAGAYSVYGAGADYTTLSDAVSDLNAYGVRGSVRLELQAGTHAERVRIGVVAGASATNRITLTAASGAAVTLAPEASAAGEDYVVRLSSAEYVTLSGLMLAPAGTAFENAVVLDGSLTGVSIENNTLVADGTGSGRVAIGSAPSLRATDLSIRGNTISGYSTAIHLEGDGAAIPQGVELVGNSVTNGAVGVRLWRLGAPDIRSNDITVRDSGFVASTLLGETRFESNVVSAGLAGVFITGSDGAPGARPLAANNMVLTQAGGSSAMRFVQSDNWQIWHNTLSAGGGVAATALGLDGGEGLSVFNNILSSRGTGTAMHVTAAPLTGFESDFNALSSNGATIGRVDLTDYTTLEAFVDALDTFNAATVSDANTRRASAVFADTVAVNLRIVGESVGDPLLSVPQLPTVLTDIDGDARGATTYAGADDAGVPFFNRVVLHGPAGWRMLSLPYPDLGLGGDDPAAGGGPGGAVTPGLLQPIYTAGYPGADIDEDGSGGYTNVFVRDETETSGVPNAEYSAPTSNFLAPGQGFWYYMFQDEDPFTNGEQGTFPKVLPASGTPLTSDYTFPVTFTRDSPIPGANLLGNPYDQGLNWDAPGWTRSRVITTAYVYDPYLGEFGDYRQWTVGVGGTMKDGVIPVGQGFFTYSTGNPAQLTAPASARTGFWNPAYVLDAPRPSGAESASKNGVAPEALPHVRFNMTGQIAGREHTAFAAIAIAEDAELGFDIRDAYALEPASGGNALRLAAALPGAEAGSPGLSVSTVPGAAEVALLAEAFASGAPTGATTRLAWEPTGLDGWIATLRDRVTGESYSLSESGEIALVLDGSSSLMPIAAGAEAASKSANSGGLPAAQFLRLATPGGERFVVSLSRVNTAGEASGERVLTLGAPMPNPTRGALRVPFSLDAAQEATVAVYDALGRRVAVLADGPLAAGAHDLTLETSSLAPGLYIVRLSATDTVLTRRFTVIR</sequence>
<evidence type="ECO:0000259" key="3">
    <source>
        <dbReference type="Pfam" id="PF18962"/>
    </source>
</evidence>
<dbReference type="NCBIfam" id="TIGR04183">
    <property type="entry name" value="Por_Secre_tail"/>
    <property type="match status" value="1"/>
</dbReference>
<gene>
    <name evidence="4" type="ORF">BSZ36_03785</name>
</gene>
<dbReference type="Gene3D" id="2.160.20.10">
    <property type="entry name" value="Single-stranded right-handed beta-helix, Pectin lyase-like"/>
    <property type="match status" value="1"/>
</dbReference>
<dbReference type="InParanoid" id="A0A259TWQ0"/>
<protein>
    <recommendedName>
        <fullName evidence="6">Sialate O-acetylesterase domain-containing protein</fullName>
    </recommendedName>
</protein>
<name>A0A259TWQ0_9BACT</name>
<dbReference type="Proteomes" id="UP000216446">
    <property type="component" value="Unassembled WGS sequence"/>
</dbReference>
<dbReference type="InterPro" id="IPR039329">
    <property type="entry name" value="SIAE"/>
</dbReference>
<evidence type="ECO:0000313" key="5">
    <source>
        <dbReference type="Proteomes" id="UP000216446"/>
    </source>
</evidence>
<dbReference type="EMBL" id="MQWB01000001">
    <property type="protein sequence ID" value="OZC02185.1"/>
    <property type="molecule type" value="Genomic_DNA"/>
</dbReference>
<evidence type="ECO:0008006" key="6">
    <source>
        <dbReference type="Google" id="ProtNLM"/>
    </source>
</evidence>
<comment type="caution">
    <text evidence="4">The sequence shown here is derived from an EMBL/GenBank/DDBJ whole genome shotgun (WGS) entry which is preliminary data.</text>
</comment>
<dbReference type="GO" id="GO:0001681">
    <property type="term" value="F:sialate O-acetylesterase activity"/>
    <property type="evidence" value="ECO:0007669"/>
    <property type="project" value="InterPro"/>
</dbReference>
<dbReference type="InterPro" id="IPR005181">
    <property type="entry name" value="SASA"/>
</dbReference>
<dbReference type="Pfam" id="PF18962">
    <property type="entry name" value="Por_Secre_tail"/>
    <property type="match status" value="1"/>
</dbReference>
<dbReference type="GO" id="GO:0005975">
    <property type="term" value="P:carbohydrate metabolic process"/>
    <property type="evidence" value="ECO:0007669"/>
    <property type="project" value="TreeGrafter"/>
</dbReference>
<dbReference type="Pfam" id="PF03629">
    <property type="entry name" value="SASA"/>
    <property type="match status" value="1"/>
</dbReference>
<dbReference type="Gene3D" id="3.40.50.1110">
    <property type="entry name" value="SGNH hydrolase"/>
    <property type="match status" value="1"/>
</dbReference>
<keyword evidence="1" id="KW-0378">Hydrolase</keyword>
<evidence type="ECO:0000313" key="4">
    <source>
        <dbReference type="EMBL" id="OZC02185.1"/>
    </source>
</evidence>
<dbReference type="SUPFAM" id="SSF52266">
    <property type="entry name" value="SGNH hydrolase"/>
    <property type="match status" value="1"/>
</dbReference>
<evidence type="ECO:0000256" key="1">
    <source>
        <dbReference type="ARBA" id="ARBA00022801"/>
    </source>
</evidence>
<feature type="domain" description="Sialate O-acetylesterase" evidence="2">
    <location>
        <begin position="18"/>
        <end position="214"/>
    </location>
</feature>
<dbReference type="InterPro" id="IPR012334">
    <property type="entry name" value="Pectin_lyas_fold"/>
</dbReference>
<dbReference type="PANTHER" id="PTHR22901:SF0">
    <property type="entry name" value="SIALATE O-ACETYLESTERASE"/>
    <property type="match status" value="1"/>
</dbReference>
<dbReference type="SUPFAM" id="SSF51126">
    <property type="entry name" value="Pectin lyase-like"/>
    <property type="match status" value="1"/>
</dbReference>
<dbReference type="InterPro" id="IPR011050">
    <property type="entry name" value="Pectin_lyase_fold/virulence"/>
</dbReference>
<evidence type="ECO:0000259" key="2">
    <source>
        <dbReference type="Pfam" id="PF03629"/>
    </source>
</evidence>
<dbReference type="InterPro" id="IPR036514">
    <property type="entry name" value="SGNH_hydro_sf"/>
</dbReference>
<dbReference type="InterPro" id="IPR026444">
    <property type="entry name" value="Secre_tail"/>
</dbReference>
<dbReference type="InterPro" id="IPR006626">
    <property type="entry name" value="PbH1"/>
</dbReference>
<proteinExistence type="predicted"/>
<dbReference type="SMART" id="SM00710">
    <property type="entry name" value="PbH1"/>
    <property type="match status" value="5"/>
</dbReference>
<accession>A0A259TWQ0</accession>
<reference evidence="4 5" key="1">
    <citation type="submission" date="2016-11" db="EMBL/GenBank/DDBJ databases">
        <title>Study of marine rhodopsin-containing bacteria.</title>
        <authorList>
            <person name="Yoshizawa S."/>
            <person name="Kumagai Y."/>
            <person name="Kogure K."/>
        </authorList>
    </citation>
    <scope>NUCLEOTIDE SEQUENCE [LARGE SCALE GENOMIC DNA]</scope>
    <source>
        <strain evidence="4 5">SG-29</strain>
    </source>
</reference>
<keyword evidence="5" id="KW-1185">Reference proteome</keyword>